<keyword evidence="6" id="KW-1185">Reference proteome</keyword>
<feature type="coiled-coil region" evidence="3">
    <location>
        <begin position="189"/>
        <end position="223"/>
    </location>
</feature>
<dbReference type="SMART" id="SM01391">
    <property type="entry name" value="Filament"/>
    <property type="match status" value="1"/>
</dbReference>
<feature type="coiled-coil region" evidence="3">
    <location>
        <begin position="320"/>
        <end position="347"/>
    </location>
</feature>
<evidence type="ECO:0000313" key="6">
    <source>
        <dbReference type="Proteomes" id="UP000472263"/>
    </source>
</evidence>
<keyword evidence="1" id="KW-0403">Intermediate filament</keyword>
<reference evidence="5" key="2">
    <citation type="submission" date="2025-08" db="UniProtKB">
        <authorList>
            <consortium name="Ensembl"/>
        </authorList>
    </citation>
    <scope>IDENTIFICATION</scope>
</reference>
<dbReference type="AlphaFoldDB" id="A0A667WJ00"/>
<dbReference type="InterPro" id="IPR039008">
    <property type="entry name" value="IF_rod_dom"/>
</dbReference>
<evidence type="ECO:0000256" key="2">
    <source>
        <dbReference type="ARBA" id="ARBA00023054"/>
    </source>
</evidence>
<dbReference type="PROSITE" id="PS51842">
    <property type="entry name" value="IF_ROD_2"/>
    <property type="match status" value="1"/>
</dbReference>
<evidence type="ECO:0000256" key="1">
    <source>
        <dbReference type="ARBA" id="ARBA00022754"/>
    </source>
</evidence>
<proteinExistence type="predicted"/>
<dbReference type="Pfam" id="PF00038">
    <property type="entry name" value="Filament"/>
    <property type="match status" value="1"/>
</dbReference>
<name>A0A667WJ00_9TELE</name>
<evidence type="ECO:0000313" key="5">
    <source>
        <dbReference type="Ensembl" id="ENSMMDP00005001397.1"/>
    </source>
</evidence>
<gene>
    <name evidence="5" type="primary">LOC115363838</name>
</gene>
<organism evidence="5 6">
    <name type="scientific">Myripristis murdjan</name>
    <name type="common">pinecone soldierfish</name>
    <dbReference type="NCBI Taxonomy" id="586833"/>
    <lineage>
        <taxon>Eukaryota</taxon>
        <taxon>Metazoa</taxon>
        <taxon>Chordata</taxon>
        <taxon>Craniata</taxon>
        <taxon>Vertebrata</taxon>
        <taxon>Euteleostomi</taxon>
        <taxon>Actinopterygii</taxon>
        <taxon>Neopterygii</taxon>
        <taxon>Teleostei</taxon>
        <taxon>Neoteleostei</taxon>
        <taxon>Acanthomorphata</taxon>
        <taxon>Holocentriformes</taxon>
        <taxon>Holocentridae</taxon>
        <taxon>Myripristis</taxon>
    </lineage>
</organism>
<feature type="domain" description="IF rod" evidence="4">
    <location>
        <begin position="78"/>
        <end position="376"/>
    </location>
</feature>
<dbReference type="SUPFAM" id="SSF64593">
    <property type="entry name" value="Intermediate filament protein, coiled coil region"/>
    <property type="match status" value="2"/>
</dbReference>
<dbReference type="Gene3D" id="1.20.5.170">
    <property type="match status" value="1"/>
</dbReference>
<dbReference type="PANTHER" id="PTHR23239">
    <property type="entry name" value="INTERMEDIATE FILAMENT"/>
    <property type="match status" value="1"/>
</dbReference>
<accession>A0A667WJ00</accession>
<evidence type="ECO:0000259" key="4">
    <source>
        <dbReference type="PROSITE" id="PS51842"/>
    </source>
</evidence>
<dbReference type="GeneTree" id="ENSGT00950000182969"/>
<protein>
    <recommendedName>
        <fullName evidence="4">IF rod domain-containing protein</fullName>
    </recommendedName>
</protein>
<dbReference type="PRINTS" id="PR01248">
    <property type="entry name" value="TYPE1KERATIN"/>
</dbReference>
<dbReference type="Proteomes" id="UP000472263">
    <property type="component" value="Chromosome 8"/>
</dbReference>
<dbReference type="GO" id="GO:0005882">
    <property type="term" value="C:intermediate filament"/>
    <property type="evidence" value="ECO:0007669"/>
    <property type="project" value="UniProtKB-KW"/>
</dbReference>
<sequence>IVLNVNVSLVWACPPTSTSRRIYSLGTGNPSIDYGLGGAGYAAGAGYSAGGGYIGGGGYSGGGGGGGFADSFDISTNEKATMQNLNDRLASYLEKVRNLEKANAELELKIRQFLESKVSPAARDYSAFFVTIADLQGKFYICSVISALLQNHVLTLRIKNKNFLLHRYENELAMRQSVEADIAGLRKLLDELTLIRTDLEMQIEGLREELVFLKKNHEEVTQMSGQVHVEVDAAPQEDLTKVIAEIREHYESVATKNRRDLESWFQTQVITETLQTSRSEVTEVKRTLQSLEIELQSQLSMATSLEGTLAETQSRYAMMLTGFQAQVTSLEEQLVQLRADLERQGHEYQMLLDIKTRLEMEIAEYRRLLDGEASKNKKPNKKFCAVLKLQTFIVSFVQMLWKNSEEHNKVLMTRFHCWRLGGEECVLHRKKKKKKKKKNLFIMHHYYYTTNFTTQTPPNYNQNKIQNYQKIHIKRDKI</sequence>
<dbReference type="GO" id="GO:0005198">
    <property type="term" value="F:structural molecule activity"/>
    <property type="evidence" value="ECO:0007669"/>
    <property type="project" value="InterPro"/>
</dbReference>
<dbReference type="InterPro" id="IPR002957">
    <property type="entry name" value="Keratin_I"/>
</dbReference>
<keyword evidence="2 3" id="KW-0175">Coiled coil</keyword>
<dbReference type="Gene3D" id="1.20.5.500">
    <property type="entry name" value="Single helix bin"/>
    <property type="match status" value="1"/>
</dbReference>
<dbReference type="Gene3D" id="1.20.5.1160">
    <property type="entry name" value="Vasodilator-stimulated phosphoprotein"/>
    <property type="match status" value="1"/>
</dbReference>
<reference evidence="5" key="1">
    <citation type="submission" date="2019-06" db="EMBL/GenBank/DDBJ databases">
        <authorList>
            <consortium name="Wellcome Sanger Institute Data Sharing"/>
        </authorList>
    </citation>
    <scope>NUCLEOTIDE SEQUENCE [LARGE SCALE GENOMIC DNA]</scope>
</reference>
<evidence type="ECO:0000256" key="3">
    <source>
        <dbReference type="SAM" id="Coils"/>
    </source>
</evidence>
<dbReference type="Ensembl" id="ENSMMDT00005001424.1">
    <property type="protein sequence ID" value="ENSMMDP00005001397.1"/>
    <property type="gene ID" value="ENSMMDG00005000740.1"/>
</dbReference>
<dbReference type="InParanoid" id="A0A667WJ00"/>
<feature type="coiled-coil region" evidence="3">
    <location>
        <begin position="82"/>
        <end position="116"/>
    </location>
</feature>
<reference evidence="5" key="3">
    <citation type="submission" date="2025-09" db="UniProtKB">
        <authorList>
            <consortium name="Ensembl"/>
        </authorList>
    </citation>
    <scope>IDENTIFICATION</scope>
</reference>
<dbReference type="FunFam" id="1.20.5.170:FF:000002">
    <property type="entry name" value="Type I keratin KA11"/>
    <property type="match status" value="1"/>
</dbReference>
<dbReference type="PANTHER" id="PTHR23239:SF367">
    <property type="entry name" value="KERATIN 15-RELATED"/>
    <property type="match status" value="1"/>
</dbReference>